<dbReference type="Pfam" id="PF00072">
    <property type="entry name" value="Response_reg"/>
    <property type="match status" value="1"/>
</dbReference>
<keyword evidence="5" id="KW-1185">Reference proteome</keyword>
<protein>
    <submittedName>
        <fullName evidence="4">Response regulator</fullName>
    </submittedName>
</protein>
<dbReference type="PROSITE" id="PS50110">
    <property type="entry name" value="RESPONSE_REGULATORY"/>
    <property type="match status" value="1"/>
</dbReference>
<dbReference type="Proteomes" id="UP001056201">
    <property type="component" value="Chromosome 1"/>
</dbReference>
<feature type="modified residue" description="4-aspartylphosphate" evidence="2">
    <location>
        <position position="367"/>
    </location>
</feature>
<dbReference type="InterPro" id="IPR001789">
    <property type="entry name" value="Sig_transdc_resp-reg_receiver"/>
</dbReference>
<organism evidence="4 5">
    <name type="scientific">Aquincola tertiaricarbonis</name>
    <dbReference type="NCBI Taxonomy" id="391953"/>
    <lineage>
        <taxon>Bacteria</taxon>
        <taxon>Pseudomonadati</taxon>
        <taxon>Pseudomonadota</taxon>
        <taxon>Betaproteobacteria</taxon>
        <taxon>Burkholderiales</taxon>
        <taxon>Sphaerotilaceae</taxon>
        <taxon>Aquincola</taxon>
    </lineage>
</organism>
<keyword evidence="1 2" id="KW-0597">Phosphoprotein</keyword>
<dbReference type="InterPro" id="IPR011006">
    <property type="entry name" value="CheY-like_superfamily"/>
</dbReference>
<evidence type="ECO:0000313" key="5">
    <source>
        <dbReference type="Proteomes" id="UP001056201"/>
    </source>
</evidence>
<dbReference type="SMART" id="SM00448">
    <property type="entry name" value="REC"/>
    <property type="match status" value="1"/>
</dbReference>
<dbReference type="RefSeq" id="WP_250194108.1">
    <property type="nucleotide sequence ID" value="NZ_CP097635.1"/>
</dbReference>
<dbReference type="PANTHER" id="PTHR44591:SF3">
    <property type="entry name" value="RESPONSE REGULATORY DOMAIN-CONTAINING PROTEIN"/>
    <property type="match status" value="1"/>
</dbReference>
<name>A0ABY4RYL0_AQUTE</name>
<dbReference type="InterPro" id="IPR050595">
    <property type="entry name" value="Bact_response_regulator"/>
</dbReference>
<sequence length="442" mass="47986">MTDTLLSRLLALALREWMPLFKAQRISYGLDDRTSGWRVAGPPGGLESPLSEVRALNCSLHRLLGASAELLGPGGLIEFGAQAVAEPEPGQGCRLHWRITAQPERRGHRSFEQALERLNLAALRVGTGPGAACAVGHGLCPASRAPLALAWQPQGFELHASYRLQRAWQRPVAPQPALGSRHLWLVQPDAVMAASLAREASRQGWTVATLVDGQQVLRRLAGNPQREPLPDLLLVFPEPGTPASLLQQIRRALPPRTLAMAAVETGSLWLGHPDTLPGYQVCCHPMSAADWQAWDRLLRQPPPRPPQGGDGPTRQAGRVLVAQHDDVPRCLTQSLLQAMGYEVHAARDAVQALDICLRLAPAVMLLDPALPGAEGEGLVQRLRKLQRTGLAAPCRIVLHAAVQDGAYACLAYGDEVDGFVPQPVSLLTLRSEIRRWTTAYQH</sequence>
<evidence type="ECO:0000256" key="1">
    <source>
        <dbReference type="ARBA" id="ARBA00022553"/>
    </source>
</evidence>
<feature type="domain" description="Response regulatory" evidence="3">
    <location>
        <begin position="318"/>
        <end position="437"/>
    </location>
</feature>
<dbReference type="Gene3D" id="3.40.50.2300">
    <property type="match status" value="1"/>
</dbReference>
<dbReference type="EMBL" id="CP097635">
    <property type="protein sequence ID" value="URI05843.1"/>
    <property type="molecule type" value="Genomic_DNA"/>
</dbReference>
<proteinExistence type="predicted"/>
<dbReference type="SUPFAM" id="SSF52172">
    <property type="entry name" value="CheY-like"/>
    <property type="match status" value="1"/>
</dbReference>
<accession>A0ABY4RYL0</accession>
<dbReference type="PANTHER" id="PTHR44591">
    <property type="entry name" value="STRESS RESPONSE REGULATOR PROTEIN 1"/>
    <property type="match status" value="1"/>
</dbReference>
<reference evidence="4" key="1">
    <citation type="submission" date="2022-05" db="EMBL/GenBank/DDBJ databases">
        <title>An RpoN-dependent PEP-CTERM gene is involved in floc formation of an Aquincola tertiaricarbonis strain.</title>
        <authorList>
            <person name="Qiu D."/>
            <person name="Xia M."/>
        </authorList>
    </citation>
    <scope>NUCLEOTIDE SEQUENCE</scope>
    <source>
        <strain evidence="4">RN12</strain>
    </source>
</reference>
<evidence type="ECO:0000256" key="2">
    <source>
        <dbReference type="PROSITE-ProRule" id="PRU00169"/>
    </source>
</evidence>
<evidence type="ECO:0000313" key="4">
    <source>
        <dbReference type="EMBL" id="URI05843.1"/>
    </source>
</evidence>
<gene>
    <name evidence="4" type="ORF">MW290_07765</name>
</gene>
<evidence type="ECO:0000259" key="3">
    <source>
        <dbReference type="PROSITE" id="PS50110"/>
    </source>
</evidence>